<comment type="caution">
    <text evidence="1">The sequence shown here is derived from an EMBL/GenBank/DDBJ whole genome shotgun (WGS) entry which is preliminary data.</text>
</comment>
<name>A0A4C1ZVN4_EUMVA</name>
<reference evidence="1 2" key="1">
    <citation type="journal article" date="2019" name="Commun. Biol.">
        <title>The bagworm genome reveals a unique fibroin gene that provides high tensile strength.</title>
        <authorList>
            <person name="Kono N."/>
            <person name="Nakamura H."/>
            <person name="Ohtoshi R."/>
            <person name="Tomita M."/>
            <person name="Numata K."/>
            <person name="Arakawa K."/>
        </authorList>
    </citation>
    <scope>NUCLEOTIDE SEQUENCE [LARGE SCALE GENOMIC DNA]</scope>
</reference>
<evidence type="ECO:0000313" key="2">
    <source>
        <dbReference type="Proteomes" id="UP000299102"/>
    </source>
</evidence>
<dbReference type="AlphaFoldDB" id="A0A4C1ZVN4"/>
<keyword evidence="2" id="KW-1185">Reference proteome</keyword>
<protein>
    <submittedName>
        <fullName evidence="1">Uncharacterized protein</fullName>
    </submittedName>
</protein>
<dbReference type="Proteomes" id="UP000299102">
    <property type="component" value="Unassembled WGS sequence"/>
</dbReference>
<sequence>MVTSVATTSRIDGLSCSLKHGVSGVYTSFRLTLTDVYNPIVSKRACYGGSTLIWKSRNVRLILNLRFRLDTDAFQSLAIIRDRSAASGGDHCVCAERLHLSFQEKDRCRSSDVRERCELKKDVVTKIERDRRYEEGQSKIYSSNETVISLLQKRFHDIGQSIGMTRINSLSRPDAVTSAVTTVVSSPPHLPSQRSGSSPA</sequence>
<proteinExistence type="predicted"/>
<dbReference type="EMBL" id="BGZK01002177">
    <property type="protein sequence ID" value="GBP91522.1"/>
    <property type="molecule type" value="Genomic_DNA"/>
</dbReference>
<gene>
    <name evidence="1" type="ORF">EVAR_69378_1</name>
</gene>
<accession>A0A4C1ZVN4</accession>
<organism evidence="1 2">
    <name type="scientific">Eumeta variegata</name>
    <name type="common">Bagworm moth</name>
    <name type="synonym">Eumeta japonica</name>
    <dbReference type="NCBI Taxonomy" id="151549"/>
    <lineage>
        <taxon>Eukaryota</taxon>
        <taxon>Metazoa</taxon>
        <taxon>Ecdysozoa</taxon>
        <taxon>Arthropoda</taxon>
        <taxon>Hexapoda</taxon>
        <taxon>Insecta</taxon>
        <taxon>Pterygota</taxon>
        <taxon>Neoptera</taxon>
        <taxon>Endopterygota</taxon>
        <taxon>Lepidoptera</taxon>
        <taxon>Glossata</taxon>
        <taxon>Ditrysia</taxon>
        <taxon>Tineoidea</taxon>
        <taxon>Psychidae</taxon>
        <taxon>Oiketicinae</taxon>
        <taxon>Eumeta</taxon>
    </lineage>
</organism>
<evidence type="ECO:0000313" key="1">
    <source>
        <dbReference type="EMBL" id="GBP91522.1"/>
    </source>
</evidence>